<keyword evidence="9" id="KW-1185">Reference proteome</keyword>
<dbReference type="InterPro" id="IPR041542">
    <property type="entry name" value="GH43_C2"/>
</dbReference>
<dbReference type="PANTHER" id="PTHR42812:SF17">
    <property type="entry name" value="BETA-XYLOSIDASE C-TERMINAL CONCANAVALIN A-LIKE DOMAIN-CONTAINING PROTEIN-RELATED"/>
    <property type="match status" value="1"/>
</dbReference>
<keyword evidence="2 6" id="KW-0378">Hydrolase</keyword>
<evidence type="ECO:0000256" key="6">
    <source>
        <dbReference type="RuleBase" id="RU361187"/>
    </source>
</evidence>
<dbReference type="SUPFAM" id="SSF75005">
    <property type="entry name" value="Arabinanase/levansucrase/invertase"/>
    <property type="match status" value="1"/>
</dbReference>
<dbReference type="STRING" id="1507870.A0A1V8SEQ4"/>
<evidence type="ECO:0000256" key="4">
    <source>
        <dbReference type="PIRSR" id="PIRSR606710-1"/>
    </source>
</evidence>
<dbReference type="SUPFAM" id="SSF49899">
    <property type="entry name" value="Concanavalin A-like lectins/glucanases"/>
    <property type="match status" value="1"/>
</dbReference>
<organism evidence="8 9">
    <name type="scientific">Cryoendolithus antarcticus</name>
    <dbReference type="NCBI Taxonomy" id="1507870"/>
    <lineage>
        <taxon>Eukaryota</taxon>
        <taxon>Fungi</taxon>
        <taxon>Dikarya</taxon>
        <taxon>Ascomycota</taxon>
        <taxon>Pezizomycotina</taxon>
        <taxon>Dothideomycetes</taxon>
        <taxon>Dothideomycetidae</taxon>
        <taxon>Cladosporiales</taxon>
        <taxon>Cladosporiaceae</taxon>
        <taxon>Cryoendolithus</taxon>
    </lineage>
</organism>
<dbReference type="InterPro" id="IPR023296">
    <property type="entry name" value="Glyco_hydro_beta-prop_sf"/>
</dbReference>
<sequence length="596" mass="65197">MKITTTAVITAAASVGLARAQNSTYYNPTLPGWHSDPSCIYHDDTFFCAISTFLAVPGIPIYASKDLINWKVASHVWTRPDQLGLPNAARDVDYLQGGFYAPNLRFHDGKFYITNVYISPLEYQGILGCIFTSDDLYDDDSWSDAVTWNATAIDPDLFWDDDGQAYLSSAGIVTAKIDPATGVIEAPKVQWNGTGGAYPEGPHIYKKDGYYYLLIAEGGTELGHRVTMARSKNVLGPWEADPNNPVLTNNNTAEYFQTVGHADLFQDGNGKWWSMALATRSGPEWEIYPMGREAGLVPVTWNDREWPVFSQFRGIMNGWELPQYTRAIPGRGNFVQDPDVYDFQPGSPIPRNLLFWRFPEDGKFTVSPRGHRNTLQISPSRANLTGMPLSTDKSLTGKTGLSFISRRQTHTLFSFSVDLTFNPSQPYQEAGISSFLTQLNHIDLGISRSNTPSDYGHHSSSSGLEFRFRIETAGTINSTIPSSTTITPVPASWPHGPIRLSVRTANATHFLFSAAPANNPNARIVLGYTSALVVSGGSGPFTGNLLGTYATCTGAGGNSTGCPSGGEAYVGRWRYIGWAQQVDKGEWAVGSTSDLI</sequence>
<evidence type="ECO:0000259" key="7">
    <source>
        <dbReference type="Pfam" id="PF17851"/>
    </source>
</evidence>
<evidence type="ECO:0000256" key="3">
    <source>
        <dbReference type="ARBA" id="ARBA00023295"/>
    </source>
</evidence>
<protein>
    <recommendedName>
        <fullName evidence="7">Beta-xylosidase C-terminal Concanavalin A-like domain-containing protein</fullName>
    </recommendedName>
</protein>
<feature type="site" description="Important for catalytic activity, responsible for pKa modulation of the active site Glu and correct orientation of both the proton donor and substrate" evidence="5">
    <location>
        <position position="154"/>
    </location>
</feature>
<feature type="active site" description="Proton donor" evidence="4">
    <location>
        <position position="200"/>
    </location>
</feature>
<dbReference type="Pfam" id="PF17851">
    <property type="entry name" value="GH43_C2"/>
    <property type="match status" value="1"/>
</dbReference>
<comment type="similarity">
    <text evidence="1 6">Belongs to the glycosyl hydrolase 43 family.</text>
</comment>
<feature type="active site" description="Proton acceptor" evidence="4">
    <location>
        <position position="36"/>
    </location>
</feature>
<dbReference type="Pfam" id="PF04616">
    <property type="entry name" value="Glyco_hydro_43"/>
    <property type="match status" value="1"/>
</dbReference>
<feature type="domain" description="Beta-xylosidase C-terminal Concanavalin A-like" evidence="7">
    <location>
        <begin position="388"/>
        <end position="557"/>
    </location>
</feature>
<evidence type="ECO:0000256" key="5">
    <source>
        <dbReference type="PIRSR" id="PIRSR606710-2"/>
    </source>
</evidence>
<evidence type="ECO:0000313" key="9">
    <source>
        <dbReference type="Proteomes" id="UP000192596"/>
    </source>
</evidence>
<dbReference type="GO" id="GO:0004553">
    <property type="term" value="F:hydrolase activity, hydrolyzing O-glycosyl compounds"/>
    <property type="evidence" value="ECO:0007669"/>
    <property type="project" value="InterPro"/>
</dbReference>
<comment type="caution">
    <text evidence="8">The sequence shown here is derived from an EMBL/GenBank/DDBJ whole genome shotgun (WGS) entry which is preliminary data.</text>
</comment>
<gene>
    <name evidence="8" type="ORF">B0A48_16609</name>
</gene>
<dbReference type="Proteomes" id="UP000192596">
    <property type="component" value="Unassembled WGS sequence"/>
</dbReference>
<dbReference type="EMBL" id="NAJO01000054">
    <property type="protein sequence ID" value="OQN97450.1"/>
    <property type="molecule type" value="Genomic_DNA"/>
</dbReference>
<dbReference type="InterPro" id="IPR013320">
    <property type="entry name" value="ConA-like_dom_sf"/>
</dbReference>
<dbReference type="InterPro" id="IPR006710">
    <property type="entry name" value="Glyco_hydro_43"/>
</dbReference>
<dbReference type="GO" id="GO:0005975">
    <property type="term" value="P:carbohydrate metabolic process"/>
    <property type="evidence" value="ECO:0007669"/>
    <property type="project" value="InterPro"/>
</dbReference>
<dbReference type="OrthoDB" id="408373at2759"/>
<evidence type="ECO:0000256" key="2">
    <source>
        <dbReference type="ARBA" id="ARBA00022801"/>
    </source>
</evidence>
<dbReference type="PANTHER" id="PTHR42812">
    <property type="entry name" value="BETA-XYLOSIDASE"/>
    <property type="match status" value="1"/>
</dbReference>
<dbReference type="AlphaFoldDB" id="A0A1V8SEQ4"/>
<accession>A0A1V8SEQ4</accession>
<evidence type="ECO:0000256" key="1">
    <source>
        <dbReference type="ARBA" id="ARBA00009865"/>
    </source>
</evidence>
<dbReference type="CDD" id="cd18833">
    <property type="entry name" value="GH43_PcXyl-like"/>
    <property type="match status" value="1"/>
</dbReference>
<keyword evidence="3 6" id="KW-0326">Glycosidase</keyword>
<dbReference type="InterPro" id="IPR051795">
    <property type="entry name" value="Glycosyl_Hydrlase_43"/>
</dbReference>
<dbReference type="InParanoid" id="A0A1V8SEQ4"/>
<proteinExistence type="inferred from homology"/>
<reference evidence="9" key="1">
    <citation type="submission" date="2017-03" db="EMBL/GenBank/DDBJ databases">
        <title>Genomes of endolithic fungi from Antarctica.</title>
        <authorList>
            <person name="Coleine C."/>
            <person name="Masonjones S."/>
            <person name="Stajich J.E."/>
        </authorList>
    </citation>
    <scope>NUCLEOTIDE SEQUENCE [LARGE SCALE GENOMIC DNA]</scope>
    <source>
        <strain evidence="9">CCFEE 5527</strain>
    </source>
</reference>
<evidence type="ECO:0000313" key="8">
    <source>
        <dbReference type="EMBL" id="OQN97450.1"/>
    </source>
</evidence>
<dbReference type="Gene3D" id="2.115.10.20">
    <property type="entry name" value="Glycosyl hydrolase domain, family 43"/>
    <property type="match status" value="1"/>
</dbReference>
<dbReference type="Gene3D" id="2.60.120.200">
    <property type="match status" value="1"/>
</dbReference>
<name>A0A1V8SEQ4_9PEZI</name>